<dbReference type="Proteomes" id="UP000188532">
    <property type="component" value="Unassembled WGS sequence"/>
</dbReference>
<keyword evidence="1" id="KW-1133">Transmembrane helix</keyword>
<keyword evidence="1" id="KW-0812">Transmembrane</keyword>
<gene>
    <name evidence="2" type="ORF">BZL29_3180</name>
</gene>
<dbReference type="AlphaFoldDB" id="A0A1V3XDM0"/>
<comment type="caution">
    <text evidence="2">The sequence shown here is derived from an EMBL/GenBank/DDBJ whole genome shotgun (WGS) entry which is preliminary data.</text>
</comment>
<protein>
    <submittedName>
        <fullName evidence="2">Uncharacterized protein</fullName>
    </submittedName>
</protein>
<evidence type="ECO:0000256" key="1">
    <source>
        <dbReference type="SAM" id="Phobius"/>
    </source>
</evidence>
<keyword evidence="1" id="KW-0472">Membrane</keyword>
<accession>A0A1V3XDM0</accession>
<organism evidence="2 3">
    <name type="scientific">Mycobacterium kansasii</name>
    <dbReference type="NCBI Taxonomy" id="1768"/>
    <lineage>
        <taxon>Bacteria</taxon>
        <taxon>Bacillati</taxon>
        <taxon>Actinomycetota</taxon>
        <taxon>Actinomycetes</taxon>
        <taxon>Mycobacteriales</taxon>
        <taxon>Mycobacteriaceae</taxon>
        <taxon>Mycobacterium</taxon>
    </lineage>
</organism>
<dbReference type="EMBL" id="MVBN01000003">
    <property type="protein sequence ID" value="OOK76846.1"/>
    <property type="molecule type" value="Genomic_DNA"/>
</dbReference>
<evidence type="ECO:0000313" key="2">
    <source>
        <dbReference type="EMBL" id="OOK76846.1"/>
    </source>
</evidence>
<name>A0A1V3XDM0_MYCKA</name>
<reference evidence="2 3" key="1">
    <citation type="submission" date="2017-02" db="EMBL/GenBank/DDBJ databases">
        <title>Complete genome sequences of Mycobacterium kansasii strains isolated from rhesus macaques.</title>
        <authorList>
            <person name="Panda A."/>
            <person name="Nagaraj S."/>
            <person name="Zhao X."/>
            <person name="Tettelin H."/>
            <person name="Detolla L.J."/>
        </authorList>
    </citation>
    <scope>NUCLEOTIDE SEQUENCE [LARGE SCALE GENOMIC DNA]</scope>
    <source>
        <strain evidence="2 3">11-3469</strain>
    </source>
</reference>
<proteinExistence type="predicted"/>
<feature type="transmembrane region" description="Helical" evidence="1">
    <location>
        <begin position="16"/>
        <end position="35"/>
    </location>
</feature>
<sequence length="54" mass="5670">MDIGVRGGAGRRRATLFALGIIAEYIAASATMAMGKPVYVIVRDPGDTFDNPAD</sequence>
<evidence type="ECO:0000313" key="3">
    <source>
        <dbReference type="Proteomes" id="UP000188532"/>
    </source>
</evidence>